<evidence type="ECO:0000313" key="1">
    <source>
        <dbReference type="EMBL" id="KAJ7018171.1"/>
    </source>
</evidence>
<name>A0AAD6WNR5_9AGAR</name>
<comment type="caution">
    <text evidence="1">The sequence shown here is derived from an EMBL/GenBank/DDBJ whole genome shotgun (WGS) entry which is preliminary data.</text>
</comment>
<accession>A0AAD6WNR5</accession>
<sequence>MNYIDNFSSLQQTMGHVNTMADTVLVNASPEDLRAILRNMLSSKTPGLVAAFMTSTRARLYQRSGASVADLVFKQPFSDAGDRPAPQLLDSLARARMLYGSGMGFASLTPLAVVVRSTIGHRWAAEGEVAQALIMVDADIAQALQSCREELQSGATVGSAGRAAFEALAIALESSRRDVDTWGGEFPFERAVYTVHDFKL</sequence>
<dbReference type="Proteomes" id="UP001218188">
    <property type="component" value="Unassembled WGS sequence"/>
</dbReference>
<keyword evidence="2" id="KW-1185">Reference proteome</keyword>
<gene>
    <name evidence="1" type="ORF">C8F04DRAFT_397971</name>
</gene>
<organism evidence="1 2">
    <name type="scientific">Mycena alexandri</name>
    <dbReference type="NCBI Taxonomy" id="1745969"/>
    <lineage>
        <taxon>Eukaryota</taxon>
        <taxon>Fungi</taxon>
        <taxon>Dikarya</taxon>
        <taxon>Basidiomycota</taxon>
        <taxon>Agaricomycotina</taxon>
        <taxon>Agaricomycetes</taxon>
        <taxon>Agaricomycetidae</taxon>
        <taxon>Agaricales</taxon>
        <taxon>Marasmiineae</taxon>
        <taxon>Mycenaceae</taxon>
        <taxon>Mycena</taxon>
    </lineage>
</organism>
<dbReference type="EMBL" id="JARJCM010000351">
    <property type="protein sequence ID" value="KAJ7018171.1"/>
    <property type="molecule type" value="Genomic_DNA"/>
</dbReference>
<proteinExistence type="predicted"/>
<reference evidence="1" key="1">
    <citation type="submission" date="2023-03" db="EMBL/GenBank/DDBJ databases">
        <title>Massive genome expansion in bonnet fungi (Mycena s.s.) driven by repeated elements and novel gene families across ecological guilds.</title>
        <authorList>
            <consortium name="Lawrence Berkeley National Laboratory"/>
            <person name="Harder C.B."/>
            <person name="Miyauchi S."/>
            <person name="Viragh M."/>
            <person name="Kuo A."/>
            <person name="Thoen E."/>
            <person name="Andreopoulos B."/>
            <person name="Lu D."/>
            <person name="Skrede I."/>
            <person name="Drula E."/>
            <person name="Henrissat B."/>
            <person name="Morin E."/>
            <person name="Kohler A."/>
            <person name="Barry K."/>
            <person name="LaButti K."/>
            <person name="Morin E."/>
            <person name="Salamov A."/>
            <person name="Lipzen A."/>
            <person name="Mereny Z."/>
            <person name="Hegedus B."/>
            <person name="Baldrian P."/>
            <person name="Stursova M."/>
            <person name="Weitz H."/>
            <person name="Taylor A."/>
            <person name="Grigoriev I.V."/>
            <person name="Nagy L.G."/>
            <person name="Martin F."/>
            <person name="Kauserud H."/>
        </authorList>
    </citation>
    <scope>NUCLEOTIDE SEQUENCE</scope>
    <source>
        <strain evidence="1">CBHHK200</strain>
    </source>
</reference>
<protein>
    <submittedName>
        <fullName evidence="1">Uncharacterized protein</fullName>
    </submittedName>
</protein>
<dbReference type="AlphaFoldDB" id="A0AAD6WNR5"/>
<evidence type="ECO:0000313" key="2">
    <source>
        <dbReference type="Proteomes" id="UP001218188"/>
    </source>
</evidence>